<feature type="binding site" evidence="1">
    <location>
        <position position="17"/>
    </location>
    <ligand>
        <name>Zn(2+)</name>
        <dbReference type="ChEBI" id="CHEBI:29105"/>
    </ligand>
</feature>
<dbReference type="PANTHER" id="PTHR30037">
    <property type="entry name" value="DNA-3-METHYLADENINE GLYCOSYLASE 1"/>
    <property type="match status" value="1"/>
</dbReference>
<dbReference type="InterPro" id="IPR005019">
    <property type="entry name" value="Adenine_glyco"/>
</dbReference>
<dbReference type="GO" id="GO:0008725">
    <property type="term" value="F:DNA-3-methyladenine glycosylase activity"/>
    <property type="evidence" value="ECO:0007669"/>
    <property type="project" value="InterPro"/>
</dbReference>
<feature type="binding site" evidence="1">
    <location>
        <position position="179"/>
    </location>
    <ligand>
        <name>Zn(2+)</name>
        <dbReference type="ChEBI" id="CHEBI:29105"/>
    </ligand>
</feature>
<keyword evidence="1" id="KW-0862">Zinc</keyword>
<dbReference type="Pfam" id="PF03352">
    <property type="entry name" value="Adenine_glyco"/>
    <property type="match status" value="1"/>
</dbReference>
<dbReference type="OrthoDB" id="9807664at2"/>
<dbReference type="InterPro" id="IPR052891">
    <property type="entry name" value="DNA-3mA_glycosylase"/>
</dbReference>
<evidence type="ECO:0000313" key="3">
    <source>
        <dbReference type="Proteomes" id="UP000467132"/>
    </source>
</evidence>
<feature type="binding site" evidence="1">
    <location>
        <position position="175"/>
    </location>
    <ligand>
        <name>Zn(2+)</name>
        <dbReference type="ChEBI" id="CHEBI:29105"/>
    </ligand>
</feature>
<dbReference type="GO" id="GO:0006284">
    <property type="term" value="P:base-excision repair"/>
    <property type="evidence" value="ECO:0007669"/>
    <property type="project" value="InterPro"/>
</dbReference>
<proteinExistence type="predicted"/>
<evidence type="ECO:0000313" key="2">
    <source>
        <dbReference type="EMBL" id="NBI08210.1"/>
    </source>
</evidence>
<dbReference type="SUPFAM" id="SSF48150">
    <property type="entry name" value="DNA-glycosylase"/>
    <property type="match status" value="1"/>
</dbReference>
<protein>
    <submittedName>
        <fullName evidence="2">DNA-3-methyladenine glycosylase I</fullName>
    </submittedName>
</protein>
<name>A0A845R1A9_9CLOT</name>
<organism evidence="2 3">
    <name type="scientific">Senegalia massiliensis</name>
    <dbReference type="NCBI Taxonomy" id="1720316"/>
    <lineage>
        <taxon>Bacteria</taxon>
        <taxon>Bacillati</taxon>
        <taxon>Bacillota</taxon>
        <taxon>Clostridia</taxon>
        <taxon>Eubacteriales</taxon>
        <taxon>Clostridiaceae</taxon>
        <taxon>Senegalia</taxon>
    </lineage>
</organism>
<sequence>MQRCDWAEGSKLYMDYHDKEWGVPVFEDKVHFEFLLLELMQAGLSFITILQKRENFRKAFDNFNYKKIAKYDGEKIEELLNNKGIIRYKRKIEAAINNANKFIEIQNEFNSFNNYIWSFTNNEVIVNNYKNINEVPSKSSLSDLISKDLKKRGFKFVGSITIYSYLQAVGIIDDHINSCFKK</sequence>
<keyword evidence="1" id="KW-0479">Metal-binding</keyword>
<dbReference type="PANTHER" id="PTHR30037:SF4">
    <property type="entry name" value="DNA-3-METHYLADENINE GLYCOSYLASE I"/>
    <property type="match status" value="1"/>
</dbReference>
<dbReference type="AlphaFoldDB" id="A0A845R1A9"/>
<dbReference type="RefSeq" id="WP_160198671.1">
    <property type="nucleotide sequence ID" value="NZ_QXXA01000024.1"/>
</dbReference>
<gene>
    <name evidence="2" type="ORF">D3Z33_15225</name>
</gene>
<comment type="caution">
    <text evidence="2">The sequence shown here is derived from an EMBL/GenBank/DDBJ whole genome shotgun (WGS) entry which is preliminary data.</text>
</comment>
<evidence type="ECO:0000256" key="1">
    <source>
        <dbReference type="PIRSR" id="PIRSR605019-1"/>
    </source>
</evidence>
<dbReference type="GO" id="GO:0046872">
    <property type="term" value="F:metal ion binding"/>
    <property type="evidence" value="ECO:0007669"/>
    <property type="project" value="UniProtKB-KW"/>
</dbReference>
<keyword evidence="3" id="KW-1185">Reference proteome</keyword>
<accession>A0A845R1A9</accession>
<feature type="binding site" evidence="1">
    <location>
        <position position="4"/>
    </location>
    <ligand>
        <name>Zn(2+)</name>
        <dbReference type="ChEBI" id="CHEBI:29105"/>
    </ligand>
</feature>
<dbReference type="EMBL" id="QXXA01000024">
    <property type="protein sequence ID" value="NBI08210.1"/>
    <property type="molecule type" value="Genomic_DNA"/>
</dbReference>
<reference evidence="2 3" key="1">
    <citation type="submission" date="2018-08" db="EMBL/GenBank/DDBJ databases">
        <title>Murine metabolic-syndrome-specific gut microbial biobank.</title>
        <authorList>
            <person name="Liu C."/>
        </authorList>
    </citation>
    <scope>NUCLEOTIDE SEQUENCE [LARGE SCALE GENOMIC DNA]</scope>
    <source>
        <strain evidence="2 3">583</strain>
    </source>
</reference>
<dbReference type="Gene3D" id="1.10.340.30">
    <property type="entry name" value="Hypothetical protein, domain 2"/>
    <property type="match status" value="1"/>
</dbReference>
<dbReference type="InterPro" id="IPR011257">
    <property type="entry name" value="DNA_glycosylase"/>
</dbReference>
<dbReference type="Proteomes" id="UP000467132">
    <property type="component" value="Unassembled WGS sequence"/>
</dbReference>